<gene>
    <name evidence="1" type="ORF">Q4Q40_11410</name>
</gene>
<organism evidence="1 2">
    <name type="scientific">Flavivirga jejuensis</name>
    <dbReference type="NCBI Taxonomy" id="870487"/>
    <lineage>
        <taxon>Bacteria</taxon>
        <taxon>Pseudomonadati</taxon>
        <taxon>Bacteroidota</taxon>
        <taxon>Flavobacteriia</taxon>
        <taxon>Flavobacteriales</taxon>
        <taxon>Flavobacteriaceae</taxon>
        <taxon>Flavivirga</taxon>
    </lineage>
</organism>
<accession>A0ABT8WNP5</accession>
<evidence type="ECO:0000313" key="2">
    <source>
        <dbReference type="Proteomes" id="UP001176806"/>
    </source>
</evidence>
<dbReference type="EMBL" id="JAUOEL010000003">
    <property type="protein sequence ID" value="MDO5974793.1"/>
    <property type="molecule type" value="Genomic_DNA"/>
</dbReference>
<keyword evidence="2" id="KW-1185">Reference proteome</keyword>
<dbReference type="Proteomes" id="UP001176806">
    <property type="component" value="Unassembled WGS sequence"/>
</dbReference>
<comment type="caution">
    <text evidence="1">The sequence shown here is derived from an EMBL/GenBank/DDBJ whole genome shotgun (WGS) entry which is preliminary data.</text>
</comment>
<evidence type="ECO:0000313" key="1">
    <source>
        <dbReference type="EMBL" id="MDO5974793.1"/>
    </source>
</evidence>
<sequence length="602" mass="68355">MKKVHSFHIPVMGIGFTVDTPVKVAQYGMDSVISLVDDILLEKLRKMYSEKFEVPYNEITDKVQDFRAKRITSYLNLVNDLADKKFEDLKNIGIKKTDDLKAYINMLPNGASLKTEFKKLTEKGFNISEIKKWTIKNLVKGSIDVNIMTKVDKDNYVKGEKLSTEYNDAHAALRGFVNSKLNSSVVLSAGLNPRLYSYMGQFDDFYPTENGAFEKKIILKVSDYKSALIQGKFLAKKGLWVSEYRIESGLNCGGHAFATNGYLLGPVLAEFKEKREELKESIQELLNQELMNQGRVIPETPLVMKISAQGGVGTQEEHEFLINEYQLDSVGWGTPFLLVPEATTVDEKTLDKLAKAKEADLYLSDISPLGIPFNNLRDNTKDLEKEALINKGRPGSACPKKFVALNKEFKEKGICTASREYQHLKIKELDAQELPLEDYQAKFNKIIEKSCTCVGLGTSALLAYNLDTKVEGEGVSVCPGPNMAYYSNIMSLKNITDHIYGRDNMISRDDRPNLFIKELYIYIDFLKNKLDEVKKSITKKEEKYLLTFTNNMKEGVSYYKTMFCELKHVFEDIRDVILYELDKSDTTLNSIKLEIESLSVIN</sequence>
<name>A0ABT8WNP5_9FLAO</name>
<protein>
    <submittedName>
        <fullName evidence="1">Uncharacterized protein</fullName>
    </submittedName>
</protein>
<proteinExistence type="predicted"/>
<reference evidence="1" key="1">
    <citation type="submission" date="2023-07" db="EMBL/GenBank/DDBJ databases">
        <title>Two novel species in the genus Flavivirga.</title>
        <authorList>
            <person name="Kwon K."/>
        </authorList>
    </citation>
    <scope>NUCLEOTIDE SEQUENCE</scope>
    <source>
        <strain evidence="1">KACC 14158</strain>
    </source>
</reference>
<dbReference type="RefSeq" id="WP_303301922.1">
    <property type="nucleotide sequence ID" value="NZ_BAABDA010000050.1"/>
</dbReference>